<reference evidence="1" key="3">
    <citation type="submission" date="2019-10" db="EMBL/GenBank/DDBJ databases">
        <authorList>
            <consortium name="NCBI Pathogen Detection Project"/>
        </authorList>
    </citation>
    <scope>NUCLEOTIDE SEQUENCE</scope>
    <source>
        <strain evidence="1">Salmonella enterica</strain>
    </source>
</reference>
<sequence length="336" mass="38473">MPITIGNGYLKSEIFINAPSKTREPWWKALWEALKDLFFSTGRAKADSYIHEMFFSDPPPTRERLADIFFELKGLACPSHKERFQVYNPHEDDSTIIYHILDENGKDELLCIIQNTDTVHCKAMGNSYFAVREQPVCLKSYPQMTYTINKKYSEIVESSLPSTLCLKLAGTPFLSVPLNNIVKYLYSELDNRNLDKWKTQEKANYLAEKIRSGIEKAMRILYHADISESMQQRAFLETMSMCGLKSTETSPPPTHIPIVKIVQEVLLADKKFKRFLATDTNASQSMLAEIIEIVSDGVFRALFRTDPQAIQKIAEEQLTTLHVRSDQQDGRLGDFL</sequence>
<dbReference type="Gene3D" id="3.30.2440.10">
    <property type="entry name" value="Secreted effector protein SifA"/>
    <property type="match status" value="1"/>
</dbReference>
<accession>A0A379S8F7</accession>
<organism evidence="2 3">
    <name type="scientific">Salmonella enterica subsp. arizonae</name>
    <dbReference type="NCBI Taxonomy" id="59203"/>
    <lineage>
        <taxon>Bacteria</taxon>
        <taxon>Pseudomonadati</taxon>
        <taxon>Pseudomonadota</taxon>
        <taxon>Gammaproteobacteria</taxon>
        <taxon>Enterobacterales</taxon>
        <taxon>Enterobacteriaceae</taxon>
        <taxon>Salmonella</taxon>
    </lineage>
</organism>
<gene>
    <name evidence="2" type="primary">sifA</name>
    <name evidence="1" type="ORF">GBZ58_00470</name>
    <name evidence="2" type="ORF">NCTC7295_03331</name>
</gene>
<dbReference type="EMBL" id="UGWZ01000001">
    <property type="protein sequence ID" value="SUG15648.1"/>
    <property type="molecule type" value="Genomic_DNA"/>
</dbReference>
<dbReference type="InterPro" id="IPR044928">
    <property type="entry name" value="SifA_C_sf"/>
</dbReference>
<dbReference type="NCBIfam" id="NF007045">
    <property type="entry name" value="PRK09498.1"/>
    <property type="match status" value="1"/>
</dbReference>
<name>A0A379S8F7_SALER</name>
<dbReference type="Proteomes" id="UP000254124">
    <property type="component" value="Unassembled WGS sequence"/>
</dbReference>
<dbReference type="AlphaFoldDB" id="A0A379S8F7"/>
<dbReference type="Pfam" id="PF06767">
    <property type="entry name" value="Sif"/>
    <property type="match status" value="1"/>
</dbReference>
<dbReference type="EMBL" id="DAAGTC010000001">
    <property type="protein sequence ID" value="HAB4459206.1"/>
    <property type="molecule type" value="Genomic_DNA"/>
</dbReference>
<evidence type="ECO:0000313" key="2">
    <source>
        <dbReference type="EMBL" id="SUG15648.1"/>
    </source>
</evidence>
<reference evidence="1" key="1">
    <citation type="journal article" date="2018" name="Genome Biol.">
        <title>SKESA: strategic k-mer extension for scrupulous assemblies.</title>
        <authorList>
            <person name="Souvorov A."/>
            <person name="Agarwala R."/>
            <person name="Lipman D.J."/>
        </authorList>
    </citation>
    <scope>NUCLEOTIDE SEQUENCE</scope>
    <source>
        <strain evidence="1">Salmonella enterica</strain>
    </source>
</reference>
<dbReference type="Gene3D" id="3.30.390.70">
    <property type="entry name" value="Salmonella typhimurium protein"/>
    <property type="match status" value="1"/>
</dbReference>
<dbReference type="InterPro" id="IPR010637">
    <property type="entry name" value="Sif"/>
</dbReference>
<evidence type="ECO:0000313" key="1">
    <source>
        <dbReference type="EMBL" id="HAB4459206.1"/>
    </source>
</evidence>
<dbReference type="Gene3D" id="1.10.1740.30">
    <property type="entry name" value="Secreted effector protein SifA helical domain"/>
    <property type="match status" value="1"/>
</dbReference>
<reference evidence="2 3" key="2">
    <citation type="submission" date="2018-06" db="EMBL/GenBank/DDBJ databases">
        <authorList>
            <consortium name="Pathogen Informatics"/>
            <person name="Doyle S."/>
        </authorList>
    </citation>
    <scope>NUCLEOTIDE SEQUENCE [LARGE SCALE GENOMIC DNA]</scope>
    <source>
        <strain evidence="2 3">NCTC7295</strain>
    </source>
</reference>
<evidence type="ECO:0000313" key="3">
    <source>
        <dbReference type="Proteomes" id="UP000254124"/>
    </source>
</evidence>
<protein>
    <submittedName>
        <fullName evidence="1">SPI-2 type III secretion system effector SifA</fullName>
    </submittedName>
    <submittedName>
        <fullName evidence="2">Secreted effector protein</fullName>
    </submittedName>
</protein>
<proteinExistence type="predicted"/>